<gene>
    <name evidence="2" type="ORF">PYX00_004460</name>
</gene>
<feature type="compositionally biased region" description="Basic and acidic residues" evidence="1">
    <location>
        <begin position="113"/>
        <end position="150"/>
    </location>
</feature>
<reference evidence="2" key="1">
    <citation type="journal article" date="2024" name="Gigascience">
        <title>Chromosome-level genome of the poultry shaft louse Menopon gallinae provides insight into the host-switching and adaptive evolution of parasitic lice.</title>
        <authorList>
            <person name="Xu Y."/>
            <person name="Ma L."/>
            <person name="Liu S."/>
            <person name="Liang Y."/>
            <person name="Liu Q."/>
            <person name="He Z."/>
            <person name="Tian L."/>
            <person name="Duan Y."/>
            <person name="Cai W."/>
            <person name="Li H."/>
            <person name="Song F."/>
        </authorList>
    </citation>
    <scope>NUCLEOTIDE SEQUENCE</scope>
    <source>
        <strain evidence="2">Cailab_2023a</strain>
    </source>
</reference>
<sequence length="174" mass="19598">MWCREPPTPDIPAGLVERPIIISQAVGGWCRDRVVDVSAMGRVLVLLSRGGRDVCCLQGRQIPNLLRYDRNGSRTKPVVHRHHRQNCCSLRVRQKDIAAMTAATRDRPRRVGRHDSIPEDSNRRRGDHASVVKDMVIRDKNPGGKAESSRSRYLPETGCWIPKKVTGTKTDSIE</sequence>
<name>A0AAW2I4J8_9NEOP</name>
<proteinExistence type="predicted"/>
<evidence type="ECO:0000256" key="1">
    <source>
        <dbReference type="SAM" id="MobiDB-lite"/>
    </source>
</evidence>
<dbReference type="AlphaFoldDB" id="A0AAW2I4J8"/>
<dbReference type="EMBL" id="JARGDH010000002">
    <property type="protein sequence ID" value="KAL0277037.1"/>
    <property type="molecule type" value="Genomic_DNA"/>
</dbReference>
<organism evidence="2">
    <name type="scientific">Menopon gallinae</name>
    <name type="common">poultry shaft louse</name>
    <dbReference type="NCBI Taxonomy" id="328185"/>
    <lineage>
        <taxon>Eukaryota</taxon>
        <taxon>Metazoa</taxon>
        <taxon>Ecdysozoa</taxon>
        <taxon>Arthropoda</taxon>
        <taxon>Hexapoda</taxon>
        <taxon>Insecta</taxon>
        <taxon>Pterygota</taxon>
        <taxon>Neoptera</taxon>
        <taxon>Paraneoptera</taxon>
        <taxon>Psocodea</taxon>
        <taxon>Troctomorpha</taxon>
        <taxon>Phthiraptera</taxon>
        <taxon>Amblycera</taxon>
        <taxon>Menoponidae</taxon>
        <taxon>Menopon</taxon>
    </lineage>
</organism>
<comment type="caution">
    <text evidence="2">The sequence shown here is derived from an EMBL/GenBank/DDBJ whole genome shotgun (WGS) entry which is preliminary data.</text>
</comment>
<accession>A0AAW2I4J8</accession>
<feature type="region of interest" description="Disordered" evidence="1">
    <location>
        <begin position="102"/>
        <end position="153"/>
    </location>
</feature>
<protein>
    <submittedName>
        <fullName evidence="2">Uncharacterized protein</fullName>
    </submittedName>
</protein>
<evidence type="ECO:0000313" key="2">
    <source>
        <dbReference type="EMBL" id="KAL0277037.1"/>
    </source>
</evidence>